<protein>
    <submittedName>
        <fullName evidence="2">Uncharacterized protein</fullName>
    </submittedName>
</protein>
<feature type="region of interest" description="Disordered" evidence="1">
    <location>
        <begin position="1"/>
        <end position="31"/>
    </location>
</feature>
<feature type="compositionally biased region" description="Polar residues" evidence="1">
    <location>
        <begin position="12"/>
        <end position="31"/>
    </location>
</feature>
<sequence length="138" mass="14829">MARAWRTAGSAGCTTSSFHRATPARSSSRSFGTDVCLCVAAASSRASRASSRWRVNWSESTEDRRRSRRHDTPDTAIQSFKAVRASPADARDAAGVRSLTGSRRPGPLVAPRMNSTAQVAHIAQMPNTTSHFSISPVL</sequence>
<keyword evidence="3" id="KW-1185">Reference proteome</keyword>
<feature type="compositionally biased region" description="Basic and acidic residues" evidence="1">
    <location>
        <begin position="61"/>
        <end position="73"/>
    </location>
</feature>
<dbReference type="STRING" id="266265.Bxe_A0047"/>
<evidence type="ECO:0000313" key="3">
    <source>
        <dbReference type="Proteomes" id="UP000001817"/>
    </source>
</evidence>
<accession>Q13SQ9</accession>
<evidence type="ECO:0000313" key="2">
    <source>
        <dbReference type="EMBL" id="ABE32880.1"/>
    </source>
</evidence>
<dbReference type="KEGG" id="bxe:Bxe_A0047"/>
<evidence type="ECO:0000256" key="1">
    <source>
        <dbReference type="SAM" id="MobiDB-lite"/>
    </source>
</evidence>
<feature type="region of interest" description="Disordered" evidence="1">
    <location>
        <begin position="47"/>
        <end position="109"/>
    </location>
</feature>
<dbReference type="Proteomes" id="UP000001817">
    <property type="component" value="Chromosome 1"/>
</dbReference>
<name>Q13SQ9_PARXL</name>
<proteinExistence type="predicted"/>
<dbReference type="AlphaFoldDB" id="Q13SQ9"/>
<organism evidence="2 3">
    <name type="scientific">Paraburkholderia xenovorans (strain LB400)</name>
    <dbReference type="NCBI Taxonomy" id="266265"/>
    <lineage>
        <taxon>Bacteria</taxon>
        <taxon>Pseudomonadati</taxon>
        <taxon>Pseudomonadota</taxon>
        <taxon>Betaproteobacteria</taxon>
        <taxon>Burkholderiales</taxon>
        <taxon>Burkholderiaceae</taxon>
        <taxon>Paraburkholderia</taxon>
    </lineage>
</organism>
<dbReference type="EMBL" id="CP000270">
    <property type="protein sequence ID" value="ABE32880.1"/>
    <property type="molecule type" value="Genomic_DNA"/>
</dbReference>
<gene>
    <name evidence="2" type="ORF">Bxe_A0047</name>
</gene>
<reference evidence="2 3" key="1">
    <citation type="journal article" date="2006" name="Proc. Natl. Acad. Sci. U.S.A.">
        <title>Burkholderia xenovorans LB400 harbors a multi-replicon, 9.73-Mbp genome shaped for versatility.</title>
        <authorList>
            <person name="Chain P.S."/>
            <person name="Denef V.J."/>
            <person name="Konstantinidis K.T."/>
            <person name="Vergez L.M."/>
            <person name="Agullo L."/>
            <person name="Reyes V.L."/>
            <person name="Hauser L."/>
            <person name="Cordova M."/>
            <person name="Gomez L."/>
            <person name="Gonzalez M."/>
            <person name="Land M."/>
            <person name="Lao V."/>
            <person name="Larimer F."/>
            <person name="LiPuma J.J."/>
            <person name="Mahenthiralingam E."/>
            <person name="Malfatti S.A."/>
            <person name="Marx C.J."/>
            <person name="Parnell J.J."/>
            <person name="Ramette A."/>
            <person name="Richardson P."/>
            <person name="Seeger M."/>
            <person name="Smith D."/>
            <person name="Spilker T."/>
            <person name="Sul W.J."/>
            <person name="Tsoi T.V."/>
            <person name="Ulrich L.E."/>
            <person name="Zhulin I.B."/>
            <person name="Tiedje J.M."/>
        </authorList>
    </citation>
    <scope>NUCLEOTIDE SEQUENCE [LARGE SCALE GENOMIC DNA]</scope>
    <source>
        <strain evidence="2 3">LB400</strain>
    </source>
</reference>